<dbReference type="Proteomes" id="UP000759131">
    <property type="component" value="Unassembled WGS sequence"/>
</dbReference>
<evidence type="ECO:0000256" key="6">
    <source>
        <dbReference type="ARBA" id="ARBA00023098"/>
    </source>
</evidence>
<dbReference type="Gene3D" id="3.60.60.30">
    <property type="match status" value="1"/>
</dbReference>
<feature type="domain" description="SH3" evidence="10">
    <location>
        <begin position="552"/>
        <end position="612"/>
    </location>
</feature>
<dbReference type="CDD" id="cd11802">
    <property type="entry name" value="SH3_Endophilin_B"/>
    <property type="match status" value="1"/>
</dbReference>
<dbReference type="Pfam" id="PF04916">
    <property type="entry name" value="Phospholip_B"/>
    <property type="match status" value="1"/>
</dbReference>
<dbReference type="AlphaFoldDB" id="A0A7R9PX60"/>
<dbReference type="InterPro" id="IPR001452">
    <property type="entry name" value="SH3_domain"/>
</dbReference>
<evidence type="ECO:0000259" key="10">
    <source>
        <dbReference type="PROSITE" id="PS50002"/>
    </source>
</evidence>
<dbReference type="PROSITE" id="PS50002">
    <property type="entry name" value="SH3"/>
    <property type="match status" value="1"/>
</dbReference>
<proteinExistence type="inferred from homology"/>
<organism evidence="11">
    <name type="scientific">Medioppia subpectinata</name>
    <dbReference type="NCBI Taxonomy" id="1979941"/>
    <lineage>
        <taxon>Eukaryota</taxon>
        <taxon>Metazoa</taxon>
        <taxon>Ecdysozoa</taxon>
        <taxon>Arthropoda</taxon>
        <taxon>Chelicerata</taxon>
        <taxon>Arachnida</taxon>
        <taxon>Acari</taxon>
        <taxon>Acariformes</taxon>
        <taxon>Sarcoptiformes</taxon>
        <taxon>Oribatida</taxon>
        <taxon>Brachypylina</taxon>
        <taxon>Oppioidea</taxon>
        <taxon>Oppiidae</taxon>
        <taxon>Medioppia</taxon>
    </lineage>
</organism>
<feature type="non-terminal residue" evidence="11">
    <location>
        <position position="1"/>
    </location>
</feature>
<evidence type="ECO:0000313" key="12">
    <source>
        <dbReference type="Proteomes" id="UP000759131"/>
    </source>
</evidence>
<evidence type="ECO:0000256" key="9">
    <source>
        <dbReference type="RuleBase" id="RU364138"/>
    </source>
</evidence>
<reference evidence="11" key="1">
    <citation type="submission" date="2020-11" db="EMBL/GenBank/DDBJ databases">
        <authorList>
            <person name="Tran Van P."/>
        </authorList>
    </citation>
    <scope>NUCLEOTIDE SEQUENCE</scope>
</reference>
<dbReference type="EC" id="3.1.1.-" evidence="9"/>
<name>A0A7R9PX60_9ACAR</name>
<dbReference type="SUPFAM" id="SSF50044">
    <property type="entry name" value="SH3-domain"/>
    <property type="match status" value="1"/>
</dbReference>
<evidence type="ECO:0000256" key="8">
    <source>
        <dbReference type="PROSITE-ProRule" id="PRU00192"/>
    </source>
</evidence>
<dbReference type="SMART" id="SM00326">
    <property type="entry name" value="SH3"/>
    <property type="match status" value="1"/>
</dbReference>
<keyword evidence="7" id="KW-0325">Glycoprotein</keyword>
<keyword evidence="2 8" id="KW-0728">SH3 domain</keyword>
<dbReference type="EMBL" id="OC856646">
    <property type="protein sequence ID" value="CAD7624060.1"/>
    <property type="molecule type" value="Genomic_DNA"/>
</dbReference>
<keyword evidence="12" id="KW-1185">Reference proteome</keyword>
<evidence type="ECO:0000256" key="5">
    <source>
        <dbReference type="ARBA" id="ARBA00022963"/>
    </source>
</evidence>
<evidence type="ECO:0000256" key="1">
    <source>
        <dbReference type="ARBA" id="ARBA00007835"/>
    </source>
</evidence>
<comment type="similarity">
    <text evidence="1 9">Belongs to the phospholipase B-like family.</text>
</comment>
<keyword evidence="4 9" id="KW-0378">Hydrolase</keyword>
<sequence>PLVKSTAFGSIVGLGVGGALEMQRVANREVGRAYNSKTYWAKLELTTYDRFSDEIQSVMSGILEGYITGELIHMNYRNNIEGLCDKRQRFCELLKQFKENNTKFVEEMIAKNKNNDYWHQLDLIYKQINGLEAGYHLWKVQNDIKNTTESQYLSEIFWINVGSEMYNLERILTPDSTTLRYRDHCSAIVKPLADGSDLFVAHNTWSGLETMLRVMKRYSFAFNTVANKTKKIAGHSVSFSSSPGFIFSGDDYYVLSSKLVVQETTNHNYNQSLYQHIRADNILFEFIRNVVANRLADSGKEWTDLFAQYNSGTYNNQFMIVDYKLFKKGTKGYWASYNVPYFKDIYDRSGNAEEYAKLGPFYSYNDTARALIFRRDQSKIVDLKTLFSLMRYNDFKKDPLSECRIYNKVCVPPYSADLSIAARNDLNDVNGKYPIDGWAHRAEGATDAKMTNSSMVEELELLAVSGPTDQQQPPFQWSKSGFKNNHFGQPDSNHVRCLNDFVTAQIAFYARCNQHMCDLQRELSTGANISSIRGHVNDLTSPSDDIKPTLPPGKRYAKALYDYDSKDGTELSLLANEVIIVSQSVDLDADWMQGERGAQKGRVPLAYLEILN</sequence>
<accession>A0A7R9PX60</accession>
<dbReference type="PANTHER" id="PTHR12370:SF3">
    <property type="entry name" value="PHOSPHOLIPASE B-LIKE 2-RELATED"/>
    <property type="match status" value="1"/>
</dbReference>
<dbReference type="GO" id="GO:0004620">
    <property type="term" value="F:phospholipase activity"/>
    <property type="evidence" value="ECO:0007669"/>
    <property type="project" value="InterPro"/>
</dbReference>
<gene>
    <name evidence="11" type="ORF">OSB1V03_LOCUS4506</name>
</gene>
<evidence type="ECO:0000256" key="3">
    <source>
        <dbReference type="ARBA" id="ARBA00022729"/>
    </source>
</evidence>
<keyword evidence="6 9" id="KW-0443">Lipid metabolism</keyword>
<evidence type="ECO:0000256" key="4">
    <source>
        <dbReference type="ARBA" id="ARBA00022801"/>
    </source>
</evidence>
<dbReference type="GO" id="GO:0009395">
    <property type="term" value="P:phospholipid catabolic process"/>
    <property type="evidence" value="ECO:0007669"/>
    <property type="project" value="TreeGrafter"/>
</dbReference>
<evidence type="ECO:0000256" key="2">
    <source>
        <dbReference type="ARBA" id="ARBA00022443"/>
    </source>
</evidence>
<keyword evidence="3" id="KW-0732">Signal</keyword>
<dbReference type="InterPro" id="IPR007000">
    <property type="entry name" value="PLipase_B-like"/>
</dbReference>
<dbReference type="Gene3D" id="2.30.30.40">
    <property type="entry name" value="SH3 Domains"/>
    <property type="match status" value="1"/>
</dbReference>
<dbReference type="EMBL" id="CAJPIZ010002071">
    <property type="protein sequence ID" value="CAG2104490.1"/>
    <property type="molecule type" value="Genomic_DNA"/>
</dbReference>
<dbReference type="PANTHER" id="PTHR12370">
    <property type="entry name" value="PHOSPHOLIPASE B-RELATED"/>
    <property type="match status" value="1"/>
</dbReference>
<dbReference type="Pfam" id="PF14604">
    <property type="entry name" value="SH3_9"/>
    <property type="match status" value="1"/>
</dbReference>
<keyword evidence="5 9" id="KW-0442">Lipid degradation</keyword>
<dbReference type="OrthoDB" id="443524at2759"/>
<protein>
    <recommendedName>
        <fullName evidence="9">Phospholipase B-like</fullName>
        <ecNumber evidence="9">3.1.1.-</ecNumber>
    </recommendedName>
</protein>
<dbReference type="InterPro" id="IPR036028">
    <property type="entry name" value="SH3-like_dom_sf"/>
</dbReference>
<evidence type="ECO:0000313" key="11">
    <source>
        <dbReference type="EMBL" id="CAD7624060.1"/>
    </source>
</evidence>
<evidence type="ECO:0000256" key="7">
    <source>
        <dbReference type="ARBA" id="ARBA00023180"/>
    </source>
</evidence>
<comment type="function">
    <text evidence="9">Putative phospholipase.</text>
</comment>
<dbReference type="GO" id="GO:0005576">
    <property type="term" value="C:extracellular region"/>
    <property type="evidence" value="ECO:0007669"/>
    <property type="project" value="TreeGrafter"/>
</dbReference>